<comment type="caution">
    <text evidence="2">The sequence shown here is derived from an EMBL/GenBank/DDBJ whole genome shotgun (WGS) entry which is preliminary data.</text>
</comment>
<keyword evidence="3" id="KW-1185">Reference proteome</keyword>
<evidence type="ECO:0000313" key="3">
    <source>
        <dbReference type="Proteomes" id="UP000024842"/>
    </source>
</evidence>
<feature type="compositionally biased region" description="Basic and acidic residues" evidence="1">
    <location>
        <begin position="1597"/>
        <end position="1608"/>
    </location>
</feature>
<feature type="compositionally biased region" description="Polar residues" evidence="1">
    <location>
        <begin position="1614"/>
        <end position="1626"/>
    </location>
</feature>
<dbReference type="STRING" id="1427503.HE1_00474"/>
<protein>
    <submittedName>
        <fullName evidence="2">Uncharacterized protein</fullName>
    </submittedName>
</protein>
<feature type="region of interest" description="Disordered" evidence="1">
    <location>
        <begin position="1597"/>
        <end position="1637"/>
    </location>
</feature>
<dbReference type="EMBL" id="BAUP01000065">
    <property type="protein sequence ID" value="GAJ46149.1"/>
    <property type="molecule type" value="Genomic_DNA"/>
</dbReference>
<proteinExistence type="predicted"/>
<name>A0A023DY53_9PROT</name>
<gene>
    <name evidence="2" type="ORF">HE1_00474</name>
</gene>
<reference evidence="2 3" key="1">
    <citation type="journal article" date="2014" name="FEMS Microbiol. Lett.">
        <title>Draft genome sequences of three Holospora species (Holospora obtusa, Holospora undulata, and Holospora elegans), endonuclear symbiotic bacteria of the ciliate Paramecium caudatum.</title>
        <authorList>
            <person name="Dohra H."/>
            <person name="Tanaka K."/>
            <person name="Suzuki T."/>
            <person name="Fujishima M."/>
            <person name="Suzuki H."/>
        </authorList>
    </citation>
    <scope>NUCLEOTIDE SEQUENCE [LARGE SCALE GENOMIC DNA]</scope>
    <source>
        <strain evidence="2 3">E1</strain>
    </source>
</reference>
<sequence>MLLGDPIGSGVSMNIPPVRTTPKIHVASMNFSAPMHSDDFNESIIPVNSNNIPMLFGVSSAPVSRNVLDDFEKNLNLVKKWIKFFDGFMHIDFIGQLRAGGKDFCFSLANHFSSLRMCLENGEFKLKQIVFLDGKKTFVDCSDKFFNAIIKALDKLDNPEQMKILEDVMHNDFEIFLKFLDLKNISIHSLSYKLSVNLARQFRNLRMCSENEVFVLKRNFISDEKETSIECSNRIFSLIVKALDCLDLPEQIDILEKAFVEDFRLFEKYVDLKEGINNLPEELIKKIAETLIYLRKSSEKINFVQNQCYIKENHELANEKLIDFNEQFSFGVKALQCLDTSKQIKILDDLFFKNFEIFQKYLDSKGGINNVSKELINSLASKIVDLNAYLERQVLKLRWMNDEKRNFINCTKERFDLVFEALKCVDDSKRIEILEKAACNNFEVFFNFLDSENVNFSSFSDKTASKFIEAFGNLKVVLENTKPVLKHKVVFNKMETFINCSEKRFEIIVKALNEIQNFQVMQAFRDAFFINFEVFQKYVNLNGGINTLSKELIIELAKEFSSFRMCLENKGLKNREFKLQLKGGGEKKEQLVDHPEKNFNFIVEALKCIDDSKRMEILEETARNDFEVFLNFPGLENISVDNFSYELKSKFVKEFGKLKMGLENRKSVLKRSIYIGDKRSQSIDCSEKIWALILRVLTQMDKLKEPEIKIFKDVAFSDFEIFEKYLDSKGGMIKLPEELIAAIAEEFSSFRMCLENKAIKLKRNIVREKHSNCVDCPEKIRNIVFEALNTLGRLKKRFKSTQIRIFENALDKNFEVLLEYLLENDSEYLCNNGINDFSKKLGDKIAKELRNLRICLENEAFVLKREIIINEKKIRVDCSEKLFGYIVEALKFLDKSTQIKILEELACNDFEFFLKFSGLESGIDYFFKNSKIQFLNLGFGANDFSKDLKKKLANELSNLRMCLEGDSLVLKRRIFIDGQEILVDCSEKKMFSSIGEASRVLNKLDQGGYHHQYIKILEEVAQNDFEVFLKFLDLERVRIGGFSKDLKIKLANELRNLEIYLENTALVLKRQRIIDGQKILIDCSEGVFNRIADAVEFLTKSDRAMILEEVAGNNFEVFFKFSNLEIISVDNFSYELKIRLANELSNLRLCLENEGIMLKRQGLIRGQKTLIDSSEEVFSRGVKAIESLGKADQTKIFEKVADNDVELFFKLLNLKKNLKISVDNFSYELKIKLANELSNLRVCLESEGLVLKRQGVISGRKTLIDCSEHMFSLIVSALDQIENSQATKIIKSNFFENFEVFRKYVDFKGGGDTFNKILIAELAKEVNILRMCAQASSIVLKHRSFINGQEILRDCSEEMQDIIFEALHTLGKLDTESQSEQIRILRKLFSENFEIFQKYFTLQNVYSEGLVEKFKDLLANKFLELVIFEDSMENLYFYRDNSKEKFSCTEEMLAFILEGIKKFSENEQIELCEKFLLINEGSSENRYLFLDFFFKKEMEFIRKKIKNEEFLNQFKNSIDIHKYDEFLKIFHTSEENLNAKGKNDWIQYVEENFLEENTLDSFLNFLKGKDPEDFPKIVKNLKKHKIKEIQKLFLKDSSENNKNEKAEGAKNNNQSYKKNQFNTDFNRNGERGDLNKTAKKNFKNQNSSQKKILEENFLRSAGCCSSEVRIEAVRDAIQENPEGSLDKTLLKFKVIKSANLKEIEKLEVFQSCCNKINKFFIFSKKTLRNNDKVFDGFSEYLIRRYGNISKDIKESQEFVLKNPENVYQTLLEAANRDVEIKKFKNFFRDTINNFIRKNFQSVPSIFELFLKNFFKKKEINEENIDQCIKSCLNFIEDDHSICKKYLMNESQCCEFKKVLNQKFQEFKENYQYDFNQKNEKSDFYAYFELEKLFKNTFEKYCKNSLLSNSLSFAKLREDAVLTLIKINAYDE</sequence>
<evidence type="ECO:0000256" key="1">
    <source>
        <dbReference type="SAM" id="MobiDB-lite"/>
    </source>
</evidence>
<accession>A0A023DY53</accession>
<organism evidence="2 3">
    <name type="scientific">Holospora elegans E1</name>
    <dbReference type="NCBI Taxonomy" id="1427503"/>
    <lineage>
        <taxon>Bacteria</taxon>
        <taxon>Pseudomonadati</taxon>
        <taxon>Pseudomonadota</taxon>
        <taxon>Alphaproteobacteria</taxon>
        <taxon>Holosporales</taxon>
        <taxon>Holosporaceae</taxon>
        <taxon>Holospora</taxon>
    </lineage>
</organism>
<evidence type="ECO:0000313" key="2">
    <source>
        <dbReference type="EMBL" id="GAJ46149.1"/>
    </source>
</evidence>
<feature type="compositionally biased region" description="Basic and acidic residues" evidence="1">
    <location>
        <begin position="1627"/>
        <end position="1636"/>
    </location>
</feature>
<dbReference type="Proteomes" id="UP000024842">
    <property type="component" value="Unassembled WGS sequence"/>
</dbReference>